<reference evidence="1 2" key="1">
    <citation type="submission" date="2023-10" db="EMBL/GenBank/DDBJ databases">
        <title>Development of a sustainable strategy for remediation of hydrocarbon-contaminated territories based on the waste exchange concept.</title>
        <authorList>
            <person name="Krivoruchko A."/>
        </authorList>
    </citation>
    <scope>NUCLEOTIDE SEQUENCE [LARGE SCALE GENOMIC DNA]</scope>
    <source>
        <strain evidence="1 2">IEGM 1203</strain>
    </source>
</reference>
<keyword evidence="2" id="KW-1185">Reference proteome</keyword>
<protein>
    <submittedName>
        <fullName evidence="1">Uncharacterized protein</fullName>
    </submittedName>
</protein>
<dbReference type="Proteomes" id="UP001185927">
    <property type="component" value="Unassembled WGS sequence"/>
</dbReference>
<sequence>MTDINAGIARAIHEKCSNSGRVPDYFEAFVSDVLAELHNRGRLVPEGGLPLTAEVESDVRAVLDWVQFHAPLGNDGRNLRAAYDRLREGGFGSVPATEPAEELKPCGYCNSTDATLLRSCTNCGAIENDPWGVTKPAKECQNDNHDPGCGCGAQHWMTTPAPAVPAEEETKADPFEALHNAISFSSMDFGSASDVAWIYGIVVGWDNDNPDEGEHPYAAMRELAQRFNWPLKKVQLLRSLRAEWVRRTSSPVVPAPTEPVYVNVPTWQEVPEGITYQGEGKAVRYVNRDGQPYNLGSSKPLSDTFEYVNDYMRPQGPFYFVPASTETEWPTWDAVPEGVPYREKNSIPRQWWRINRDGKMRVADIRGETILHKHAQGPFVAAGEGDA</sequence>
<dbReference type="RefSeq" id="WP_317541261.1">
    <property type="nucleotide sequence ID" value="NZ_JAWLKB010000004.1"/>
</dbReference>
<comment type="caution">
    <text evidence="1">The sequence shown here is derived from an EMBL/GenBank/DDBJ whole genome shotgun (WGS) entry which is preliminary data.</text>
</comment>
<evidence type="ECO:0000313" key="2">
    <source>
        <dbReference type="Proteomes" id="UP001185927"/>
    </source>
</evidence>
<gene>
    <name evidence="1" type="ORF">R3Q16_10590</name>
</gene>
<evidence type="ECO:0000313" key="1">
    <source>
        <dbReference type="EMBL" id="MDV6267050.1"/>
    </source>
</evidence>
<dbReference type="EMBL" id="JAWLKB010000004">
    <property type="protein sequence ID" value="MDV6267050.1"/>
    <property type="molecule type" value="Genomic_DNA"/>
</dbReference>
<proteinExistence type="predicted"/>
<accession>A0ABU4BS58</accession>
<name>A0ABU4BS58_RHOGO</name>
<organism evidence="1 2">
    <name type="scientific">Rhodococcus globerulus</name>
    <dbReference type="NCBI Taxonomy" id="33008"/>
    <lineage>
        <taxon>Bacteria</taxon>
        <taxon>Bacillati</taxon>
        <taxon>Actinomycetota</taxon>
        <taxon>Actinomycetes</taxon>
        <taxon>Mycobacteriales</taxon>
        <taxon>Nocardiaceae</taxon>
        <taxon>Rhodococcus</taxon>
    </lineage>
</organism>